<evidence type="ECO:0000313" key="3">
    <source>
        <dbReference type="Proteomes" id="UP000825935"/>
    </source>
</evidence>
<reference evidence="2" key="1">
    <citation type="submission" date="2021-08" db="EMBL/GenBank/DDBJ databases">
        <title>WGS assembly of Ceratopteris richardii.</title>
        <authorList>
            <person name="Marchant D.B."/>
            <person name="Chen G."/>
            <person name="Jenkins J."/>
            <person name="Shu S."/>
            <person name="Leebens-Mack J."/>
            <person name="Grimwood J."/>
            <person name="Schmutz J."/>
            <person name="Soltis P."/>
            <person name="Soltis D."/>
            <person name="Chen Z.-H."/>
        </authorList>
    </citation>
    <scope>NUCLEOTIDE SEQUENCE</scope>
    <source>
        <strain evidence="2">Whitten #5841</strain>
        <tissue evidence="2">Leaf</tissue>
    </source>
</reference>
<dbReference type="OrthoDB" id="10407940at2759"/>
<keyword evidence="3" id="KW-1185">Reference proteome</keyword>
<keyword evidence="1" id="KW-0732">Signal</keyword>
<organism evidence="2 3">
    <name type="scientific">Ceratopteris richardii</name>
    <name type="common">Triangle waterfern</name>
    <dbReference type="NCBI Taxonomy" id="49495"/>
    <lineage>
        <taxon>Eukaryota</taxon>
        <taxon>Viridiplantae</taxon>
        <taxon>Streptophyta</taxon>
        <taxon>Embryophyta</taxon>
        <taxon>Tracheophyta</taxon>
        <taxon>Polypodiopsida</taxon>
        <taxon>Polypodiidae</taxon>
        <taxon>Polypodiales</taxon>
        <taxon>Pteridineae</taxon>
        <taxon>Pteridaceae</taxon>
        <taxon>Parkerioideae</taxon>
        <taxon>Ceratopteris</taxon>
    </lineage>
</organism>
<feature type="signal peptide" evidence="1">
    <location>
        <begin position="1"/>
        <end position="22"/>
    </location>
</feature>
<proteinExistence type="predicted"/>
<comment type="caution">
    <text evidence="2">The sequence shown here is derived from an EMBL/GenBank/DDBJ whole genome shotgun (WGS) entry which is preliminary data.</text>
</comment>
<evidence type="ECO:0000256" key="1">
    <source>
        <dbReference type="SAM" id="SignalP"/>
    </source>
</evidence>
<dbReference type="EMBL" id="CM035409">
    <property type="protein sequence ID" value="KAH7439210.1"/>
    <property type="molecule type" value="Genomic_DNA"/>
</dbReference>
<protein>
    <submittedName>
        <fullName evidence="2">Uncharacterized protein</fullName>
    </submittedName>
</protein>
<feature type="chain" id="PRO_5035846844" evidence="1">
    <location>
        <begin position="23"/>
        <end position="99"/>
    </location>
</feature>
<accession>A0A8T2UWU7</accession>
<dbReference type="Proteomes" id="UP000825935">
    <property type="component" value="Chromosome 4"/>
</dbReference>
<gene>
    <name evidence="2" type="ORF">KP509_04G050300</name>
</gene>
<dbReference type="OMA" id="GLACIEV"/>
<sequence length="99" mass="10386">MAGLLMAVSILLFMAITPGLEGEIGVKATSRGLQEQIGHACGGLACIEVYYDTAYATCKSVNGTHLPAFTNCCVLRSCMPHAYGCILHLNNGGEKSCGF</sequence>
<name>A0A8T2UWU7_CERRI</name>
<evidence type="ECO:0000313" key="2">
    <source>
        <dbReference type="EMBL" id="KAH7439210.1"/>
    </source>
</evidence>
<dbReference type="AlphaFoldDB" id="A0A8T2UWU7"/>